<keyword evidence="4" id="KW-0479">Metal-binding</keyword>
<gene>
    <name evidence="13" type="ORF">GSLYS_00015962001</name>
</gene>
<keyword evidence="7" id="KW-0482">Metalloprotease</keyword>
<dbReference type="CDD" id="cd02121">
    <property type="entry name" value="PA_GCPII_like"/>
    <property type="match status" value="1"/>
</dbReference>
<comment type="caution">
    <text evidence="13">The sequence shown here is derived from an EMBL/GenBank/DDBJ whole genome shotgun (WGS) entry which is preliminary data.</text>
</comment>
<evidence type="ECO:0000313" key="13">
    <source>
        <dbReference type="EMBL" id="CAL1542368.1"/>
    </source>
</evidence>
<dbReference type="AlphaFoldDB" id="A0AAV2I6V9"/>
<keyword evidence="3" id="KW-0645">Protease</keyword>
<dbReference type="SUPFAM" id="SSF53187">
    <property type="entry name" value="Zn-dependent exopeptidases"/>
    <property type="match status" value="1"/>
</dbReference>
<dbReference type="FunFam" id="3.40.630.10:FF:000089">
    <property type="entry name" value="N-acetylated alpha-linked acidic dipeptidase like 1"/>
    <property type="match status" value="1"/>
</dbReference>
<dbReference type="InterPro" id="IPR046450">
    <property type="entry name" value="PA_dom_sf"/>
</dbReference>
<dbReference type="CDD" id="cd08022">
    <property type="entry name" value="M28_PSMA_like"/>
    <property type="match status" value="1"/>
</dbReference>
<keyword evidence="5" id="KW-0378">Hydrolase</keyword>
<evidence type="ECO:0000256" key="9">
    <source>
        <dbReference type="SAM" id="Phobius"/>
    </source>
</evidence>
<dbReference type="Pfam" id="PF04389">
    <property type="entry name" value="Peptidase_M28"/>
    <property type="match status" value="1"/>
</dbReference>
<dbReference type="SUPFAM" id="SSF52025">
    <property type="entry name" value="PA domain"/>
    <property type="match status" value="1"/>
</dbReference>
<keyword evidence="8" id="KW-0325">Glycoprotein</keyword>
<feature type="transmembrane region" description="Helical" evidence="9">
    <location>
        <begin position="50"/>
        <end position="76"/>
    </location>
</feature>
<keyword evidence="9" id="KW-1133">Transmembrane helix</keyword>
<dbReference type="PANTHER" id="PTHR10404:SF77">
    <property type="entry name" value="GLUTAMATE CARBOXYPEPTIDASE 2 HOMOLOG"/>
    <property type="match status" value="1"/>
</dbReference>
<dbReference type="InterPro" id="IPR039373">
    <property type="entry name" value="Peptidase_M28B"/>
</dbReference>
<comment type="similarity">
    <text evidence="2">Belongs to the peptidase M28 family. M28B subfamily.</text>
</comment>
<dbReference type="GO" id="GO:0004180">
    <property type="term" value="F:carboxypeptidase activity"/>
    <property type="evidence" value="ECO:0007669"/>
    <property type="project" value="TreeGrafter"/>
</dbReference>
<dbReference type="Pfam" id="PF04253">
    <property type="entry name" value="TFR_dimer"/>
    <property type="match status" value="1"/>
</dbReference>
<evidence type="ECO:0000256" key="7">
    <source>
        <dbReference type="ARBA" id="ARBA00023049"/>
    </source>
</evidence>
<feature type="domain" description="PA" evidence="10">
    <location>
        <begin position="218"/>
        <end position="306"/>
    </location>
</feature>
<keyword evidence="9" id="KW-0472">Membrane</keyword>
<sequence length="805" mass="89223">MSYKHQQGKRGTFLDNVILTTNQQNYQKMTSTSTSYLHDSDGRRFTGKTIFGVSILPLIVAILLAAVVGLAIGLLVGKFAICDDEDEDRDGVFLPGVPQGLVSDADPSVSKLIMDGIDSKRIEDYLIALTKKPHIAGRQNDFELVALLQKHFKDHGLHVQTTPYDILLSYPSETTPNSVRLLNATGAVVYDAKDDESDISKEKDVVPPFNAYSPNKLVEGQIVFAGYGRVEDYDTLRSLGINVTGHLVLVKYGKIFRGDKVDIAADNGAVGVIMYSDPADYTGMKSGDRRVYPDTWWLPPTGAQRGTVFTGAGDPLTPGYPANNLAFRFSEDEVEPPLPKIPSHPIGYGAAEKILRQLNGRLVPDDWVGGINVTYRLGPGFAQDGMKIQLNVTSRNQRAKAENVFGIIKGVVEPDRYVLIGNHRDAWIYGAIDPSSGTAVIMELARVMGDLVQSGRWKPRRSIMFCSWGAEEYGLIGSTEWVEQYVATLRERAVAYINVDIAVDGNDTLKTGATPLMYNIVYEASKKVPNPNPNEVKEGRKTVYDTWLHVTPDDKDKGNPVPVIATLGSGSDFAPILQRAGITALDMTYTFNKDLYKVSAYALYHTEYEIFDIVKKQFDKDFKFHAAMAQLSGEMARWLADSLILPFNITNYAKGLETLRNVLDKDYGPKLKANVAQYADGALEKVIQEFSADVKKFETRIHAVDRNNPFAIRAINDQILLLERAFLNPEGLPTRPLKKHMIFAENANDAYAGSSYPGLVDLLFEIDKEPARWEKVRQHFSAILHTIQSAGASLRETTSFMSETL</sequence>
<evidence type="ECO:0000259" key="11">
    <source>
        <dbReference type="Pfam" id="PF04253"/>
    </source>
</evidence>
<evidence type="ECO:0000256" key="1">
    <source>
        <dbReference type="ARBA" id="ARBA00001947"/>
    </source>
</evidence>
<feature type="domain" description="Peptidase M28" evidence="12">
    <location>
        <begin position="403"/>
        <end position="617"/>
    </location>
</feature>
<dbReference type="GO" id="GO:0006508">
    <property type="term" value="P:proteolysis"/>
    <property type="evidence" value="ECO:0007669"/>
    <property type="project" value="UniProtKB-KW"/>
</dbReference>
<evidence type="ECO:0000256" key="6">
    <source>
        <dbReference type="ARBA" id="ARBA00022833"/>
    </source>
</evidence>
<evidence type="ECO:0000256" key="2">
    <source>
        <dbReference type="ARBA" id="ARBA00005634"/>
    </source>
</evidence>
<dbReference type="FunFam" id="1.20.930.40:FF:000001">
    <property type="entry name" value="N-acetylated-alpha-linked acidic dipeptidase 2"/>
    <property type="match status" value="1"/>
</dbReference>
<dbReference type="Gene3D" id="1.20.930.40">
    <property type="entry name" value="Transferrin receptor-like, dimerisation domain"/>
    <property type="match status" value="1"/>
</dbReference>
<evidence type="ECO:0000256" key="3">
    <source>
        <dbReference type="ARBA" id="ARBA00022670"/>
    </source>
</evidence>
<evidence type="ECO:0000313" key="14">
    <source>
        <dbReference type="Proteomes" id="UP001497497"/>
    </source>
</evidence>
<evidence type="ECO:0000256" key="5">
    <source>
        <dbReference type="ARBA" id="ARBA00022801"/>
    </source>
</evidence>
<dbReference type="InterPro" id="IPR003137">
    <property type="entry name" value="PA_domain"/>
</dbReference>
<name>A0AAV2I6V9_LYMST</name>
<evidence type="ECO:0000259" key="10">
    <source>
        <dbReference type="Pfam" id="PF02225"/>
    </source>
</evidence>
<dbReference type="Proteomes" id="UP001497497">
    <property type="component" value="Unassembled WGS sequence"/>
</dbReference>
<comment type="cofactor">
    <cofactor evidence="1">
        <name>Zn(2+)</name>
        <dbReference type="ChEBI" id="CHEBI:29105"/>
    </cofactor>
</comment>
<dbReference type="InterPro" id="IPR007365">
    <property type="entry name" value="TFR-like_dimer_dom"/>
</dbReference>
<evidence type="ECO:0000259" key="12">
    <source>
        <dbReference type="Pfam" id="PF04389"/>
    </source>
</evidence>
<dbReference type="InterPro" id="IPR036757">
    <property type="entry name" value="TFR-like_dimer_dom_sf"/>
</dbReference>
<organism evidence="13 14">
    <name type="scientific">Lymnaea stagnalis</name>
    <name type="common">Great pond snail</name>
    <name type="synonym">Helix stagnalis</name>
    <dbReference type="NCBI Taxonomy" id="6523"/>
    <lineage>
        <taxon>Eukaryota</taxon>
        <taxon>Metazoa</taxon>
        <taxon>Spiralia</taxon>
        <taxon>Lophotrochozoa</taxon>
        <taxon>Mollusca</taxon>
        <taxon>Gastropoda</taxon>
        <taxon>Heterobranchia</taxon>
        <taxon>Euthyneura</taxon>
        <taxon>Panpulmonata</taxon>
        <taxon>Hygrophila</taxon>
        <taxon>Lymnaeoidea</taxon>
        <taxon>Lymnaeidae</taxon>
        <taxon>Lymnaea</taxon>
    </lineage>
</organism>
<dbReference type="EMBL" id="CAXITT010000482">
    <property type="protein sequence ID" value="CAL1542368.1"/>
    <property type="molecule type" value="Genomic_DNA"/>
</dbReference>
<dbReference type="GO" id="GO:0046872">
    <property type="term" value="F:metal ion binding"/>
    <property type="evidence" value="ECO:0007669"/>
    <property type="project" value="UniProtKB-KW"/>
</dbReference>
<dbReference type="InterPro" id="IPR007484">
    <property type="entry name" value="Peptidase_M28"/>
</dbReference>
<reference evidence="13 14" key="1">
    <citation type="submission" date="2024-04" db="EMBL/GenBank/DDBJ databases">
        <authorList>
            <consortium name="Genoscope - CEA"/>
            <person name="William W."/>
        </authorList>
    </citation>
    <scope>NUCLEOTIDE SEQUENCE [LARGE SCALE GENOMIC DNA]</scope>
</reference>
<dbReference type="GO" id="GO:0008237">
    <property type="term" value="F:metallopeptidase activity"/>
    <property type="evidence" value="ECO:0007669"/>
    <property type="project" value="UniProtKB-KW"/>
</dbReference>
<keyword evidence="9" id="KW-0812">Transmembrane</keyword>
<evidence type="ECO:0000256" key="8">
    <source>
        <dbReference type="ARBA" id="ARBA00023180"/>
    </source>
</evidence>
<evidence type="ECO:0000256" key="4">
    <source>
        <dbReference type="ARBA" id="ARBA00022723"/>
    </source>
</evidence>
<dbReference type="Gene3D" id="3.40.630.10">
    <property type="entry name" value="Zn peptidases"/>
    <property type="match status" value="1"/>
</dbReference>
<protein>
    <submittedName>
        <fullName evidence="13">Uncharacterized protein</fullName>
    </submittedName>
</protein>
<proteinExistence type="inferred from homology"/>
<keyword evidence="14" id="KW-1185">Reference proteome</keyword>
<feature type="domain" description="Transferrin receptor-like dimerisation" evidence="11">
    <location>
        <begin position="683"/>
        <end position="794"/>
    </location>
</feature>
<dbReference type="Gene3D" id="3.50.30.30">
    <property type="match status" value="1"/>
</dbReference>
<accession>A0AAV2I6V9</accession>
<dbReference type="PANTHER" id="PTHR10404">
    <property type="entry name" value="N-ACETYLATED-ALPHA-LINKED ACIDIC DIPEPTIDASE"/>
    <property type="match status" value="1"/>
</dbReference>
<dbReference type="Pfam" id="PF02225">
    <property type="entry name" value="PA"/>
    <property type="match status" value="1"/>
</dbReference>
<dbReference type="SUPFAM" id="SSF47672">
    <property type="entry name" value="Transferrin receptor-like dimerisation domain"/>
    <property type="match status" value="1"/>
</dbReference>
<keyword evidence="6" id="KW-0862">Zinc</keyword>
<dbReference type="FunFam" id="3.50.30.30:FF:000045">
    <property type="entry name" value="Predicted protein"/>
    <property type="match status" value="1"/>
</dbReference>